<dbReference type="PANTHER" id="PTHR31604:SF28">
    <property type="entry name" value="PROTEIN SHI RELATED SEQUENCE 6"/>
    <property type="match status" value="1"/>
</dbReference>
<name>A0ABQ7Y9V6_BRANA</name>
<keyword evidence="10" id="KW-0927">Auxin signaling pathway</keyword>
<evidence type="ECO:0000256" key="4">
    <source>
        <dbReference type="ARBA" id="ARBA00022723"/>
    </source>
</evidence>
<gene>
    <name evidence="12" type="ORF">HID58_082204</name>
</gene>
<keyword evidence="4" id="KW-0479">Metal-binding</keyword>
<dbReference type="Proteomes" id="UP000824890">
    <property type="component" value="Unassembled WGS sequence"/>
</dbReference>
<comment type="caution">
    <text evidence="12">The sequence shown here is derived from an EMBL/GenBank/DDBJ whole genome shotgun (WGS) entry which is preliminary data.</text>
</comment>
<keyword evidence="5" id="KW-0862">Zinc</keyword>
<dbReference type="InterPro" id="IPR006511">
    <property type="entry name" value="SHI_C"/>
</dbReference>
<evidence type="ECO:0000256" key="6">
    <source>
        <dbReference type="ARBA" id="ARBA00023070"/>
    </source>
</evidence>
<evidence type="ECO:0000256" key="3">
    <source>
        <dbReference type="ARBA" id="ARBA00022473"/>
    </source>
</evidence>
<dbReference type="EMBL" id="JAGKQM010000018">
    <property type="protein sequence ID" value="KAH0864993.1"/>
    <property type="molecule type" value="Genomic_DNA"/>
</dbReference>
<keyword evidence="13" id="KW-1185">Reference proteome</keyword>
<evidence type="ECO:0000256" key="11">
    <source>
        <dbReference type="SAM" id="MobiDB-lite"/>
    </source>
</evidence>
<feature type="compositionally biased region" description="Basic and acidic residues" evidence="11">
    <location>
        <begin position="209"/>
        <end position="224"/>
    </location>
</feature>
<sequence length="581" mass="63855">MKRILSRNKPSRVVGGDDSYLGTMCFHDNYLIPPEPYSFSLRLCPITAWDFGLVHLQGSTSLLESLLGYKLNAIQLDLKHHQPSPSSTPFSAVASTVPDHSSAAVISTPDYMLGLRNTVFLNQPPSQITQPSLVNFTGADVNNKSSRNSNVEEKVCKDCGNRAKKECLFERCRTCCKSRGYNCATHVKSTWVPSSHRRSVSRSSSSSSDRNKKLKLDSSDKPKSVEIVPTTTSRQETSFKEGLPGKIEAPAVFKRTRVTAVSNNEQAEIGYQATVTISGHVFKGFLHYYGMGCVLLRHKYQCSMNQIIGSGEIPDETTLVCSRGSDSALELLSTCKLANLTVKAELGCCLLHRSGRLTIDGCVLQCETNPLDHLSCPIVSTAGGDEEDNLSCHVEVKETVVEKIKGNSVTGKLHGGGDVNNKSSRNSNVEEKVCKDCGNRAKKECLFERCRTCCKSRGYNCATHVKSTWVPSSHRRSVSRSSSSSSDRNKKLKIDSSDKPKSVLIVPTTTSRQETSFKERLPGKIEAPAVFKRTRVTAVSNNEQAEIGYQATVTISGHVFKGFLHYYGVDHNKSFLCLSNK</sequence>
<evidence type="ECO:0000313" key="13">
    <source>
        <dbReference type="Proteomes" id="UP000824890"/>
    </source>
</evidence>
<evidence type="ECO:0000256" key="9">
    <source>
        <dbReference type="ARBA" id="ARBA00023242"/>
    </source>
</evidence>
<dbReference type="InterPro" id="IPR007818">
    <property type="entry name" value="SHI"/>
</dbReference>
<evidence type="ECO:0000256" key="1">
    <source>
        <dbReference type="ARBA" id="ARBA00004123"/>
    </source>
</evidence>
<evidence type="ECO:0000256" key="7">
    <source>
        <dbReference type="ARBA" id="ARBA00023125"/>
    </source>
</evidence>
<proteinExistence type="inferred from homology"/>
<dbReference type="Pfam" id="PF05142">
    <property type="entry name" value="DUF702"/>
    <property type="match status" value="2"/>
</dbReference>
<evidence type="ECO:0000256" key="10">
    <source>
        <dbReference type="ARBA" id="ARBA00023294"/>
    </source>
</evidence>
<feature type="compositionally biased region" description="Basic and acidic residues" evidence="11">
    <location>
        <begin position="487"/>
        <end position="499"/>
    </location>
</feature>
<dbReference type="NCBIfam" id="TIGR01623">
    <property type="entry name" value="put_zinc_LRP1"/>
    <property type="match status" value="2"/>
</dbReference>
<dbReference type="PANTHER" id="PTHR31604">
    <property type="entry name" value="PROTEIN LATERAL ROOT PRIMORDIUM 1"/>
    <property type="match status" value="1"/>
</dbReference>
<keyword evidence="6" id="KW-0073">Auxin biosynthesis</keyword>
<organism evidence="12 13">
    <name type="scientific">Brassica napus</name>
    <name type="common">Rape</name>
    <dbReference type="NCBI Taxonomy" id="3708"/>
    <lineage>
        <taxon>Eukaryota</taxon>
        <taxon>Viridiplantae</taxon>
        <taxon>Streptophyta</taxon>
        <taxon>Embryophyta</taxon>
        <taxon>Tracheophyta</taxon>
        <taxon>Spermatophyta</taxon>
        <taxon>Magnoliopsida</taxon>
        <taxon>eudicotyledons</taxon>
        <taxon>Gunneridae</taxon>
        <taxon>Pentapetalae</taxon>
        <taxon>rosids</taxon>
        <taxon>malvids</taxon>
        <taxon>Brassicales</taxon>
        <taxon>Brassicaceae</taxon>
        <taxon>Brassiceae</taxon>
        <taxon>Brassica</taxon>
    </lineage>
</organism>
<keyword evidence="8" id="KW-0010">Activator</keyword>
<keyword evidence="3" id="KW-0217">Developmental protein</keyword>
<accession>A0ABQ7Y9V6</accession>
<keyword evidence="7" id="KW-0238">DNA-binding</keyword>
<dbReference type="NCBIfam" id="TIGR01624">
    <property type="entry name" value="LRP1_Cterm"/>
    <property type="match status" value="2"/>
</dbReference>
<feature type="region of interest" description="Disordered" evidence="11">
    <location>
        <begin position="472"/>
        <end position="499"/>
    </location>
</feature>
<reference evidence="12 13" key="1">
    <citation type="submission" date="2021-05" db="EMBL/GenBank/DDBJ databases">
        <title>Genome Assembly of Synthetic Allotetraploid Brassica napus Reveals Homoeologous Exchanges between Subgenomes.</title>
        <authorList>
            <person name="Davis J.T."/>
        </authorList>
    </citation>
    <scope>NUCLEOTIDE SEQUENCE [LARGE SCALE GENOMIC DNA]</scope>
    <source>
        <strain evidence="13">cv. Da-Ae</strain>
        <tissue evidence="12">Seedling</tissue>
    </source>
</reference>
<comment type="subcellular location">
    <subcellularLocation>
        <location evidence="1">Nucleus</location>
    </subcellularLocation>
</comment>
<comment type="similarity">
    <text evidence="2">Belongs to the SHI protein family.</text>
</comment>
<evidence type="ECO:0000256" key="8">
    <source>
        <dbReference type="ARBA" id="ARBA00023159"/>
    </source>
</evidence>
<protein>
    <submittedName>
        <fullName evidence="12">Uncharacterized protein</fullName>
    </submittedName>
</protein>
<evidence type="ECO:0000313" key="12">
    <source>
        <dbReference type="EMBL" id="KAH0864993.1"/>
    </source>
</evidence>
<feature type="region of interest" description="Disordered" evidence="11">
    <location>
        <begin position="194"/>
        <end position="238"/>
    </location>
</feature>
<evidence type="ECO:0000256" key="5">
    <source>
        <dbReference type="ARBA" id="ARBA00022833"/>
    </source>
</evidence>
<keyword evidence="9" id="KW-0539">Nucleus</keyword>
<dbReference type="InterPro" id="IPR006510">
    <property type="entry name" value="Znf_LRP1"/>
</dbReference>
<evidence type="ECO:0000256" key="2">
    <source>
        <dbReference type="ARBA" id="ARBA00006911"/>
    </source>
</evidence>